<accession>I4I6V6</accession>
<evidence type="ECO:0000313" key="2">
    <source>
        <dbReference type="EMBL" id="CCI30030.1"/>
    </source>
</evidence>
<feature type="transmembrane region" description="Helical" evidence="1">
    <location>
        <begin position="12"/>
        <end position="32"/>
    </location>
</feature>
<keyword evidence="1" id="KW-1133">Transmembrane helix</keyword>
<name>I4I6V6_MICAE</name>
<dbReference type="RefSeq" id="WP_004162853.1">
    <property type="nucleotide sequence ID" value="NZ_HE973734.1"/>
</dbReference>
<proteinExistence type="predicted"/>
<dbReference type="Proteomes" id="UP000004775">
    <property type="component" value="Unassembled WGS sequence"/>
</dbReference>
<dbReference type="HOGENOM" id="CLU_1568944_0_0_3"/>
<dbReference type="AlphaFoldDB" id="I4I6V6"/>
<keyword evidence="1" id="KW-0812">Transmembrane</keyword>
<evidence type="ECO:0000313" key="3">
    <source>
        <dbReference type="Proteomes" id="UP000004775"/>
    </source>
</evidence>
<keyword evidence="1" id="KW-0472">Membrane</keyword>
<sequence>MSNQKFSCLGCLGSLVIFIVIGSIFFGGGILMRLGNFYLMLGHPIERERVMSDYIDEIENHKDIVEKAVQEFHAQLDRGKCEEIYNRASELLRKSNSLNDVLKLCETTSRIFGSRKSTQVIDTWIQPPHPENYILTRYITQFSKGVVQEIFIWSVKNNKAELVNYTFSQI</sequence>
<dbReference type="EMBL" id="CAIO01000712">
    <property type="protein sequence ID" value="CCI30030.1"/>
    <property type="molecule type" value="Genomic_DNA"/>
</dbReference>
<evidence type="ECO:0000256" key="1">
    <source>
        <dbReference type="SAM" id="Phobius"/>
    </source>
</evidence>
<protein>
    <submittedName>
        <fullName evidence="2">Uncharacterized protein</fullName>
    </submittedName>
</protein>
<gene>
    <name evidence="2" type="ORF">MICAH_740003</name>
</gene>
<dbReference type="GeneID" id="66707193"/>
<reference evidence="2 3" key="1">
    <citation type="submission" date="2012-04" db="EMBL/GenBank/DDBJ databases">
        <authorList>
            <person name="Genoscope - CEA"/>
        </authorList>
    </citation>
    <scope>NUCLEOTIDE SEQUENCE [LARGE SCALE GENOMIC DNA]</scope>
    <source>
        <strain evidence="2 3">9809</strain>
    </source>
</reference>
<comment type="caution">
    <text evidence="2">The sequence shown here is derived from an EMBL/GenBank/DDBJ whole genome shotgun (WGS) entry which is preliminary data.</text>
</comment>
<organism evidence="2 3">
    <name type="scientific">Microcystis aeruginosa PCC 9809</name>
    <dbReference type="NCBI Taxonomy" id="1160285"/>
    <lineage>
        <taxon>Bacteria</taxon>
        <taxon>Bacillati</taxon>
        <taxon>Cyanobacteriota</taxon>
        <taxon>Cyanophyceae</taxon>
        <taxon>Oscillatoriophycideae</taxon>
        <taxon>Chroococcales</taxon>
        <taxon>Microcystaceae</taxon>
        <taxon>Microcystis</taxon>
    </lineage>
</organism>